<keyword evidence="3" id="KW-1185">Reference proteome</keyword>
<dbReference type="InterPro" id="IPR049511">
    <property type="entry name" value="PGH-like_rpt"/>
</dbReference>
<reference evidence="2 3" key="1">
    <citation type="journal article" date="2013" name="Nature">
        <title>Insights into bilaterian evolution from three spiralian genomes.</title>
        <authorList>
            <person name="Simakov O."/>
            <person name="Marletaz F."/>
            <person name="Cho S.J."/>
            <person name="Edsinger-Gonzales E."/>
            <person name="Havlak P."/>
            <person name="Hellsten U."/>
            <person name="Kuo D.H."/>
            <person name="Larsson T."/>
            <person name="Lv J."/>
            <person name="Arendt D."/>
            <person name="Savage R."/>
            <person name="Osoegawa K."/>
            <person name="de Jong P."/>
            <person name="Grimwood J."/>
            <person name="Chapman J.A."/>
            <person name="Shapiro H."/>
            <person name="Aerts A."/>
            <person name="Otillar R.P."/>
            <person name="Terry A.Y."/>
            <person name="Boore J.L."/>
            <person name="Grigoriev I.V."/>
            <person name="Lindberg D.R."/>
            <person name="Seaver E.C."/>
            <person name="Weisblat D.A."/>
            <person name="Putnam N.H."/>
            <person name="Rokhsar D.S."/>
        </authorList>
    </citation>
    <scope>NUCLEOTIDE SEQUENCE [LARGE SCALE GENOMIC DNA]</scope>
</reference>
<gene>
    <name evidence="2" type="ORF">LOTGIDRAFT_233805</name>
</gene>
<protein>
    <recommendedName>
        <fullName evidence="1">Beta-lactamase-related domain-containing protein</fullName>
    </recommendedName>
</protein>
<dbReference type="InterPro" id="IPR050491">
    <property type="entry name" value="AmpC-like"/>
</dbReference>
<dbReference type="Gene3D" id="3.40.710.10">
    <property type="entry name" value="DD-peptidase/beta-lactamase superfamily"/>
    <property type="match status" value="1"/>
</dbReference>
<dbReference type="Pfam" id="PF00144">
    <property type="entry name" value="Beta-lactamase"/>
    <property type="match status" value="1"/>
</dbReference>
<dbReference type="RefSeq" id="XP_009058944.1">
    <property type="nucleotide sequence ID" value="XM_009060696.1"/>
</dbReference>
<dbReference type="PANTHER" id="PTHR46825">
    <property type="entry name" value="D-ALANYL-D-ALANINE-CARBOXYPEPTIDASE/ENDOPEPTIDASE AMPH"/>
    <property type="match status" value="1"/>
</dbReference>
<sequence length="702" mass="80347">MAMLMVFATVQNGGNYLAMTKLVNGESKAKDELGAKFEEFIDKHGYEGGSVAAMKNGQLVYAAGFGTDRFDNKLSASSLFPVSSVSKSFTAIAIMQLVQKGLLGLDEKVFGKEGVLHMIQPFQDLKDPRIYDITVDHLLHHTAGWDLSKGPIYDPVMNELYLKRGHKVPDILKTMGHSEPLTPSETMRYMFSQKLDFTPGTKMVYSNFGYIILGRIIEEVAETSYEDYIKTNILVPCGMWHTRIGGYDDNVEIVNLGTSMTDPDKPADSFEDRDVSLYDILDPQDIDSALGWQSNVYDLMRFMRCLDTNHHGQLLEDEFFQKLLLRPVAAPIQHSDTWYGAGFKINSHSAIWTLADPHTDDLILYHKTKDESTPKEAHDVDSFVFLMNGKGLQHLKHKSHELVSSLKAESDFNLFYADLSDLCNSTGYREMVVKYKLNEHHLGAYINALKLENLDLQWISASNINQNTHFTIISKPFELPPKYSLDKHDYIVQHGLMGDKLLRQKILLEGRGYNMTFLQNYKSISHDSRHAFLAIFRKGAYDNNTQMKFGIHHFPRPYMKLIELYLEKGYHPLVQSYILHEDEQKISFILLKQNDTPKVNFKMYYGLTTPKLQRTVKINAKAGRKLSYLDVSNHYGKPKFSAVFTREEATKWLFQLGLSKDKLETLIVQKADTNYHPKLIISYHDKDKKDKFAVYLEKSSNL</sequence>
<organism evidence="2 3">
    <name type="scientific">Lottia gigantea</name>
    <name type="common">Giant owl limpet</name>
    <dbReference type="NCBI Taxonomy" id="225164"/>
    <lineage>
        <taxon>Eukaryota</taxon>
        <taxon>Metazoa</taxon>
        <taxon>Spiralia</taxon>
        <taxon>Lophotrochozoa</taxon>
        <taxon>Mollusca</taxon>
        <taxon>Gastropoda</taxon>
        <taxon>Patellogastropoda</taxon>
        <taxon>Lottioidea</taxon>
        <taxon>Lottiidae</taxon>
        <taxon>Lottia</taxon>
    </lineage>
</organism>
<dbReference type="CTD" id="20249358"/>
<feature type="domain" description="Beta-lactamase-related" evidence="1">
    <location>
        <begin position="35"/>
        <end position="347"/>
    </location>
</feature>
<dbReference type="OrthoDB" id="5946976at2759"/>
<dbReference type="GeneID" id="20249358"/>
<name>V4A0Q5_LOTGI</name>
<evidence type="ECO:0000313" key="2">
    <source>
        <dbReference type="EMBL" id="ESO90267.1"/>
    </source>
</evidence>
<accession>V4A0Q5</accession>
<dbReference type="InterPro" id="IPR012338">
    <property type="entry name" value="Beta-lactam/transpept-like"/>
</dbReference>
<dbReference type="InterPro" id="IPR001466">
    <property type="entry name" value="Beta-lactam-related"/>
</dbReference>
<dbReference type="EMBL" id="KB202444">
    <property type="protein sequence ID" value="ESO90267.1"/>
    <property type="molecule type" value="Genomic_DNA"/>
</dbReference>
<dbReference type="OMA" id="EHRDTWH"/>
<evidence type="ECO:0000259" key="1">
    <source>
        <dbReference type="Pfam" id="PF00144"/>
    </source>
</evidence>
<dbReference type="KEGG" id="lgi:LOTGIDRAFT_233805"/>
<proteinExistence type="predicted"/>
<dbReference type="PANTHER" id="PTHR46825:SF9">
    <property type="entry name" value="BETA-LACTAMASE-RELATED DOMAIN-CONTAINING PROTEIN"/>
    <property type="match status" value="1"/>
</dbReference>
<dbReference type="SUPFAM" id="SSF56601">
    <property type="entry name" value="beta-lactamase/transpeptidase-like"/>
    <property type="match status" value="1"/>
</dbReference>
<dbReference type="Pfam" id="PF17660">
    <property type="entry name" value="BTRD1"/>
    <property type="match status" value="1"/>
</dbReference>
<evidence type="ECO:0000313" key="3">
    <source>
        <dbReference type="Proteomes" id="UP000030746"/>
    </source>
</evidence>
<dbReference type="STRING" id="225164.V4A0Q5"/>
<dbReference type="Proteomes" id="UP000030746">
    <property type="component" value="Unassembled WGS sequence"/>
</dbReference>
<dbReference type="AlphaFoldDB" id="V4A0Q5"/>
<dbReference type="HOGENOM" id="CLU_392914_0_0_1"/>